<dbReference type="InterPro" id="IPR007219">
    <property type="entry name" value="XnlR_reg_dom"/>
</dbReference>
<keyword evidence="2" id="KW-0479">Metal-binding</keyword>
<dbReference type="GO" id="GO:0000981">
    <property type="term" value="F:DNA-binding transcription factor activity, RNA polymerase II-specific"/>
    <property type="evidence" value="ECO:0007669"/>
    <property type="project" value="InterPro"/>
</dbReference>
<dbReference type="Pfam" id="PF04082">
    <property type="entry name" value="Fungal_trans"/>
    <property type="match status" value="1"/>
</dbReference>
<dbReference type="PANTHER" id="PTHR47338:SF29">
    <property type="entry name" value="ZN(2)-C6 FUNGAL-TYPE DOMAIN-CONTAINING PROTEIN"/>
    <property type="match status" value="1"/>
</dbReference>
<accession>A0A4S4N074</accession>
<evidence type="ECO:0000313" key="8">
    <source>
        <dbReference type="Proteomes" id="UP000308730"/>
    </source>
</evidence>
<keyword evidence="4" id="KW-0804">Transcription</keyword>
<proteinExistence type="predicted"/>
<evidence type="ECO:0000256" key="2">
    <source>
        <dbReference type="ARBA" id="ARBA00022723"/>
    </source>
</evidence>
<protein>
    <recommendedName>
        <fullName evidence="6">Xylanolytic transcriptional activator regulatory domain-containing protein</fullName>
    </recommendedName>
</protein>
<dbReference type="AlphaFoldDB" id="A0A4S4N074"/>
<gene>
    <name evidence="7" type="ORF">EUX98_g2497</name>
</gene>
<dbReference type="InterPro" id="IPR050815">
    <property type="entry name" value="TF_fung"/>
</dbReference>
<evidence type="ECO:0000256" key="4">
    <source>
        <dbReference type="ARBA" id="ARBA00023163"/>
    </source>
</evidence>
<keyword evidence="8" id="KW-1185">Reference proteome</keyword>
<dbReference type="OrthoDB" id="2309723at2759"/>
<feature type="domain" description="Xylanolytic transcriptional activator regulatory" evidence="6">
    <location>
        <begin position="56"/>
        <end position="258"/>
    </location>
</feature>
<sequence>MSLPVHSRPSSQFSFNITEPPLPVAQVLIEAFIPYATDYGFFLNKQRFIAYCSRKFSTNAHHAPSDALLSAVFLWGTILSPDERWPVAEDAYATHCASLASAAYATSTSNPLHVLQAELLLTSYYLYSAKFIQARKHLSTCVALVVTHKLGKIRSQLRTGVESKLYLVDSDNTLPPAEDLVDEGERIHAFWTVFAVDKSWAMALDLPAFIADDGSPISTIETPWPREMSEFEKGTIPDNYQGGHTIMSFLHQAFIPEEQPTTLSPLSLRVQAVALLDKARWLSSAASVGIYDLIPVRVLYRAQTALASIPDSSAHADFFNEHDLLIEKFILNLPLLDTLSSFNDPQLTRHLVITHMICRLAAMQLHAVFSGTNLTSTIKCLSASKAIAAAFKVILPKRAEIMRGGALHADPFLLVCLTAAAQMMVNDLSRAKNKHILWQSGPLCNSHTYMGVVLNEFMETMDEANRGSPLTHLQVSKVMTSRAAEGV</sequence>
<evidence type="ECO:0000313" key="7">
    <source>
        <dbReference type="EMBL" id="THH31685.1"/>
    </source>
</evidence>
<keyword evidence="5" id="KW-0539">Nucleus</keyword>
<dbReference type="CDD" id="cd12148">
    <property type="entry name" value="fungal_TF_MHR"/>
    <property type="match status" value="1"/>
</dbReference>
<dbReference type="GO" id="GO:0005634">
    <property type="term" value="C:nucleus"/>
    <property type="evidence" value="ECO:0007669"/>
    <property type="project" value="UniProtKB-SubCell"/>
</dbReference>
<dbReference type="GO" id="GO:0008270">
    <property type="term" value="F:zinc ion binding"/>
    <property type="evidence" value="ECO:0007669"/>
    <property type="project" value="InterPro"/>
</dbReference>
<dbReference type="Proteomes" id="UP000308730">
    <property type="component" value="Unassembled WGS sequence"/>
</dbReference>
<evidence type="ECO:0000259" key="6">
    <source>
        <dbReference type="Pfam" id="PF04082"/>
    </source>
</evidence>
<dbReference type="EMBL" id="SGPM01000040">
    <property type="protein sequence ID" value="THH31685.1"/>
    <property type="molecule type" value="Genomic_DNA"/>
</dbReference>
<keyword evidence="3" id="KW-0805">Transcription regulation</keyword>
<reference evidence="7 8" key="1">
    <citation type="submission" date="2019-02" db="EMBL/GenBank/DDBJ databases">
        <title>Genome sequencing of the rare red list fungi Antrodiella citrinella (Flaviporus citrinellus).</title>
        <authorList>
            <person name="Buettner E."/>
            <person name="Kellner H."/>
        </authorList>
    </citation>
    <scope>NUCLEOTIDE SEQUENCE [LARGE SCALE GENOMIC DNA]</scope>
    <source>
        <strain evidence="7 8">DSM 108506</strain>
    </source>
</reference>
<comment type="caution">
    <text evidence="7">The sequence shown here is derived from an EMBL/GenBank/DDBJ whole genome shotgun (WGS) entry which is preliminary data.</text>
</comment>
<evidence type="ECO:0000256" key="5">
    <source>
        <dbReference type="ARBA" id="ARBA00023242"/>
    </source>
</evidence>
<comment type="subcellular location">
    <subcellularLocation>
        <location evidence="1">Nucleus</location>
    </subcellularLocation>
</comment>
<dbReference type="PANTHER" id="PTHR47338">
    <property type="entry name" value="ZN(II)2CYS6 TRANSCRIPTION FACTOR (EUROFUNG)-RELATED"/>
    <property type="match status" value="1"/>
</dbReference>
<evidence type="ECO:0000256" key="1">
    <source>
        <dbReference type="ARBA" id="ARBA00004123"/>
    </source>
</evidence>
<organism evidence="7 8">
    <name type="scientific">Antrodiella citrinella</name>
    <dbReference type="NCBI Taxonomy" id="2447956"/>
    <lineage>
        <taxon>Eukaryota</taxon>
        <taxon>Fungi</taxon>
        <taxon>Dikarya</taxon>
        <taxon>Basidiomycota</taxon>
        <taxon>Agaricomycotina</taxon>
        <taxon>Agaricomycetes</taxon>
        <taxon>Polyporales</taxon>
        <taxon>Steccherinaceae</taxon>
        <taxon>Antrodiella</taxon>
    </lineage>
</organism>
<dbReference type="GO" id="GO:0003677">
    <property type="term" value="F:DNA binding"/>
    <property type="evidence" value="ECO:0007669"/>
    <property type="project" value="InterPro"/>
</dbReference>
<evidence type="ECO:0000256" key="3">
    <source>
        <dbReference type="ARBA" id="ARBA00023015"/>
    </source>
</evidence>
<name>A0A4S4N074_9APHY</name>
<dbReference type="GO" id="GO:0006351">
    <property type="term" value="P:DNA-templated transcription"/>
    <property type="evidence" value="ECO:0007669"/>
    <property type="project" value="InterPro"/>
</dbReference>